<name>A0ABP7D925_9ACTN</name>
<gene>
    <name evidence="1" type="ORF">GCM10022224_078950</name>
</gene>
<keyword evidence="2" id="KW-1185">Reference proteome</keyword>
<protein>
    <submittedName>
        <fullName evidence="1">Uncharacterized protein</fullName>
    </submittedName>
</protein>
<dbReference type="Proteomes" id="UP001500902">
    <property type="component" value="Unassembled WGS sequence"/>
</dbReference>
<reference evidence="2" key="1">
    <citation type="journal article" date="2019" name="Int. J. Syst. Evol. Microbiol.">
        <title>The Global Catalogue of Microorganisms (GCM) 10K type strain sequencing project: providing services to taxonomists for standard genome sequencing and annotation.</title>
        <authorList>
            <consortium name="The Broad Institute Genomics Platform"/>
            <consortium name="The Broad Institute Genome Sequencing Center for Infectious Disease"/>
            <person name="Wu L."/>
            <person name="Ma J."/>
        </authorList>
    </citation>
    <scope>NUCLEOTIDE SEQUENCE [LARGE SCALE GENOMIC DNA]</scope>
    <source>
        <strain evidence="2">JCM 16904</strain>
    </source>
</reference>
<accession>A0ABP7D925</accession>
<sequence>MTTVSTMDSSIDAAIIARQPIPPPNGLTSQFPIRTVTAPTRASRAGAAL</sequence>
<evidence type="ECO:0000313" key="1">
    <source>
        <dbReference type="EMBL" id="GAA3701257.1"/>
    </source>
</evidence>
<comment type="caution">
    <text evidence="1">The sequence shown here is derived from an EMBL/GenBank/DDBJ whole genome shotgun (WGS) entry which is preliminary data.</text>
</comment>
<proteinExistence type="predicted"/>
<dbReference type="EMBL" id="BAAAZP010000163">
    <property type="protein sequence ID" value="GAA3701257.1"/>
    <property type="molecule type" value="Genomic_DNA"/>
</dbReference>
<organism evidence="1 2">
    <name type="scientific">Nonomuraea antimicrobica</name>
    <dbReference type="NCBI Taxonomy" id="561173"/>
    <lineage>
        <taxon>Bacteria</taxon>
        <taxon>Bacillati</taxon>
        <taxon>Actinomycetota</taxon>
        <taxon>Actinomycetes</taxon>
        <taxon>Streptosporangiales</taxon>
        <taxon>Streptosporangiaceae</taxon>
        <taxon>Nonomuraea</taxon>
    </lineage>
</organism>
<evidence type="ECO:0000313" key="2">
    <source>
        <dbReference type="Proteomes" id="UP001500902"/>
    </source>
</evidence>